<feature type="domain" description="HTH gntR-type" evidence="4">
    <location>
        <begin position="8"/>
        <end position="76"/>
    </location>
</feature>
<dbReference type="InterPro" id="IPR000524">
    <property type="entry name" value="Tscrpt_reg_HTH_GntR"/>
</dbReference>
<organism evidence="5 6">
    <name type="scientific">Virgibacillus massiliensis</name>
    <dbReference type="NCBI Taxonomy" id="1462526"/>
    <lineage>
        <taxon>Bacteria</taxon>
        <taxon>Bacillati</taxon>
        <taxon>Bacillota</taxon>
        <taxon>Bacilli</taxon>
        <taxon>Bacillales</taxon>
        <taxon>Bacillaceae</taxon>
        <taxon>Virgibacillus</taxon>
    </lineage>
</organism>
<dbReference type="EMBL" id="CCDP010000001">
    <property type="protein sequence ID" value="CDQ38505.1"/>
    <property type="molecule type" value="Genomic_DNA"/>
</dbReference>
<evidence type="ECO:0000313" key="6">
    <source>
        <dbReference type="Proteomes" id="UP000028875"/>
    </source>
</evidence>
<dbReference type="Pfam" id="PF00392">
    <property type="entry name" value="GntR"/>
    <property type="match status" value="1"/>
</dbReference>
<reference evidence="5 6" key="1">
    <citation type="submission" date="2014-03" db="EMBL/GenBank/DDBJ databases">
        <authorList>
            <person name="Urmite Genomes U."/>
        </authorList>
    </citation>
    <scope>NUCLEOTIDE SEQUENCE [LARGE SCALE GENOMIC DNA]</scope>
    <source>
        <strain evidence="5 6">Vm-5</strain>
    </source>
</reference>
<dbReference type="Pfam" id="PF07702">
    <property type="entry name" value="UTRA"/>
    <property type="match status" value="1"/>
</dbReference>
<keyword evidence="2" id="KW-0238">DNA-binding</keyword>
<accession>A0A024Q8K0</accession>
<dbReference type="GO" id="GO:0003677">
    <property type="term" value="F:DNA binding"/>
    <property type="evidence" value="ECO:0007669"/>
    <property type="project" value="UniProtKB-KW"/>
</dbReference>
<dbReference type="SUPFAM" id="SSF64288">
    <property type="entry name" value="Chorismate lyase-like"/>
    <property type="match status" value="1"/>
</dbReference>
<comment type="caution">
    <text evidence="5">The sequence shown here is derived from an EMBL/GenBank/DDBJ whole genome shotgun (WGS) entry which is preliminary data.</text>
</comment>
<dbReference type="OrthoDB" id="9815017at2"/>
<name>A0A024Q8K0_9BACI</name>
<dbReference type="PANTHER" id="PTHR44846:SF1">
    <property type="entry name" value="MANNOSYL-D-GLYCERATE TRANSPORT_METABOLISM SYSTEM REPRESSOR MNGR-RELATED"/>
    <property type="match status" value="1"/>
</dbReference>
<dbReference type="GO" id="GO:0003700">
    <property type="term" value="F:DNA-binding transcription factor activity"/>
    <property type="evidence" value="ECO:0007669"/>
    <property type="project" value="InterPro"/>
</dbReference>
<dbReference type="eggNOG" id="COG2188">
    <property type="taxonomic scope" value="Bacteria"/>
</dbReference>
<gene>
    <name evidence="5" type="primary">yvoA_2</name>
    <name evidence="5" type="ORF">BN990_00775</name>
</gene>
<evidence type="ECO:0000256" key="1">
    <source>
        <dbReference type="ARBA" id="ARBA00023015"/>
    </source>
</evidence>
<reference evidence="6" key="2">
    <citation type="submission" date="2014-05" db="EMBL/GenBank/DDBJ databases">
        <title>Draft genome sequence of Virgibacillus massiliensis Vm-5.</title>
        <authorList>
            <person name="Khelaifia S."/>
            <person name="Croce O."/>
            <person name="Lagier J.C."/>
            <person name="Raoult D."/>
        </authorList>
    </citation>
    <scope>NUCLEOTIDE SEQUENCE [LARGE SCALE GENOMIC DNA]</scope>
    <source>
        <strain evidence="6">Vm-5</strain>
    </source>
</reference>
<dbReference type="CDD" id="cd07377">
    <property type="entry name" value="WHTH_GntR"/>
    <property type="match status" value="1"/>
</dbReference>
<evidence type="ECO:0000259" key="4">
    <source>
        <dbReference type="PROSITE" id="PS50949"/>
    </source>
</evidence>
<sequence>MINKKSPIPIYHQLEKHIKNQIEKQELQPGDILPSEREYAETYNISRMTVRQAIMNLVSDQLLYRIKGKGTFVMGPKFEQKLQGLTSFTEEMHARGMQTSSKLLQFEIVPAGKELAKQLGIKEYAPVYEIKRIRLAEDIPMALERTYIPANLVMGITEEIVQHSLYQYIENTLHLKIMDGFQLIEAAIANEEEVKHLQIEEHSPILLMQRTTHLENKHTLEVVKSSYRADRYKFMIDLIRY</sequence>
<dbReference type="STRING" id="1462526.BN990_00775"/>
<dbReference type="InterPro" id="IPR050679">
    <property type="entry name" value="Bact_HTH_transcr_reg"/>
</dbReference>
<dbReference type="SMART" id="SM00345">
    <property type="entry name" value="HTH_GNTR"/>
    <property type="match status" value="1"/>
</dbReference>
<dbReference type="SUPFAM" id="SSF46785">
    <property type="entry name" value="Winged helix' DNA-binding domain"/>
    <property type="match status" value="1"/>
</dbReference>
<evidence type="ECO:0000313" key="5">
    <source>
        <dbReference type="EMBL" id="CDQ38505.1"/>
    </source>
</evidence>
<keyword evidence="1" id="KW-0805">Transcription regulation</keyword>
<dbReference type="PROSITE" id="PS50949">
    <property type="entry name" value="HTH_GNTR"/>
    <property type="match status" value="1"/>
</dbReference>
<proteinExistence type="predicted"/>
<dbReference type="Gene3D" id="3.40.1410.10">
    <property type="entry name" value="Chorismate lyase-like"/>
    <property type="match status" value="1"/>
</dbReference>
<dbReference type="PANTHER" id="PTHR44846">
    <property type="entry name" value="MANNOSYL-D-GLYCERATE TRANSPORT/METABOLISM SYSTEM REPRESSOR MNGR-RELATED"/>
    <property type="match status" value="1"/>
</dbReference>
<dbReference type="Proteomes" id="UP000028875">
    <property type="component" value="Unassembled WGS sequence"/>
</dbReference>
<evidence type="ECO:0000256" key="2">
    <source>
        <dbReference type="ARBA" id="ARBA00023125"/>
    </source>
</evidence>
<dbReference type="RefSeq" id="WP_021289607.1">
    <property type="nucleotide sequence ID" value="NZ_BNER01000001.1"/>
</dbReference>
<dbReference type="InterPro" id="IPR036388">
    <property type="entry name" value="WH-like_DNA-bd_sf"/>
</dbReference>
<evidence type="ECO:0000256" key="3">
    <source>
        <dbReference type="ARBA" id="ARBA00023163"/>
    </source>
</evidence>
<dbReference type="Gene3D" id="1.10.10.10">
    <property type="entry name" value="Winged helix-like DNA-binding domain superfamily/Winged helix DNA-binding domain"/>
    <property type="match status" value="1"/>
</dbReference>
<dbReference type="InterPro" id="IPR036390">
    <property type="entry name" value="WH_DNA-bd_sf"/>
</dbReference>
<dbReference type="AlphaFoldDB" id="A0A024Q8K0"/>
<keyword evidence="6" id="KW-1185">Reference proteome</keyword>
<dbReference type="SMART" id="SM00866">
    <property type="entry name" value="UTRA"/>
    <property type="match status" value="1"/>
</dbReference>
<dbReference type="FunFam" id="1.10.10.10:FF:000079">
    <property type="entry name" value="GntR family transcriptional regulator"/>
    <property type="match status" value="1"/>
</dbReference>
<protein>
    <submittedName>
        <fullName evidence="5">HTH-type transcriptional repressor YvoA</fullName>
    </submittedName>
</protein>
<dbReference type="PRINTS" id="PR00035">
    <property type="entry name" value="HTHGNTR"/>
</dbReference>
<dbReference type="InterPro" id="IPR011663">
    <property type="entry name" value="UTRA"/>
</dbReference>
<dbReference type="GO" id="GO:0045892">
    <property type="term" value="P:negative regulation of DNA-templated transcription"/>
    <property type="evidence" value="ECO:0007669"/>
    <property type="project" value="TreeGrafter"/>
</dbReference>
<keyword evidence="3" id="KW-0804">Transcription</keyword>
<dbReference type="InterPro" id="IPR028978">
    <property type="entry name" value="Chorismate_lyase_/UTRA_dom_sf"/>
</dbReference>